<keyword evidence="4" id="KW-0732">Signal</keyword>
<dbReference type="PANTHER" id="PTHR42800">
    <property type="entry name" value="EXOINULINASE INUD (AFU_ORTHOLOGUE AFUA_5G00480)"/>
    <property type="match status" value="1"/>
</dbReference>
<name>A0A6I6CB60_9MOLU</name>
<keyword evidence="7" id="KW-1185">Reference proteome</keyword>
<evidence type="ECO:0000313" key="7">
    <source>
        <dbReference type="Proteomes" id="UP000424468"/>
    </source>
</evidence>
<proteinExistence type="inferred from homology"/>
<feature type="domain" description="Glycosyl hydrolase family 32 N-terminal" evidence="5">
    <location>
        <begin position="48"/>
        <end position="358"/>
    </location>
</feature>
<dbReference type="PANTHER" id="PTHR42800:SF1">
    <property type="entry name" value="EXOINULINASE INUD (AFU_ORTHOLOGUE AFUA_5G00480)"/>
    <property type="match status" value="1"/>
</dbReference>
<dbReference type="GO" id="GO:0005737">
    <property type="term" value="C:cytoplasm"/>
    <property type="evidence" value="ECO:0007669"/>
    <property type="project" value="TreeGrafter"/>
</dbReference>
<dbReference type="InterPro" id="IPR023296">
    <property type="entry name" value="Glyco_hydro_beta-prop_sf"/>
</dbReference>
<dbReference type="SUPFAM" id="SSF75005">
    <property type="entry name" value="Arabinanase/levansucrase/invertase"/>
    <property type="match status" value="1"/>
</dbReference>
<evidence type="ECO:0000259" key="5">
    <source>
        <dbReference type="Pfam" id="PF00251"/>
    </source>
</evidence>
<dbReference type="PROSITE" id="PS51257">
    <property type="entry name" value="PROKAR_LIPOPROTEIN"/>
    <property type="match status" value="1"/>
</dbReference>
<dbReference type="RefSeq" id="WP_156006866.1">
    <property type="nucleotide sequence ID" value="NZ_CP046276.1"/>
</dbReference>
<evidence type="ECO:0000256" key="1">
    <source>
        <dbReference type="ARBA" id="ARBA00009902"/>
    </source>
</evidence>
<feature type="signal peptide" evidence="4">
    <location>
        <begin position="1"/>
        <end position="22"/>
    </location>
</feature>
<dbReference type="OrthoDB" id="387639at2"/>
<sequence length="529" mass="60906">MKKLLKAIFVGFLGTSFSFGSVACKSYPNYKLPPIDDAKYTNRFHVQNPTTGMMNDIQGGFFRDNKWHIYFLQNADGIFDPSGYNHGKFGSVWYHVTTTDWINWKYEGPAVPKYTTKYGDQASGTFFEDVNNDFGYGSKAIIAVTTSYSDEGQNIMMFYSIDGGYKFDPVKEEPILWNLHKKTNENFRDPYFFKKDNKFIMYIAEENEFGVYVSNKPTSGFEKTGSFKADHPMLECPNLFQMNVSNNECAKKWVAIYGGNGEWGDNADGLSTGTYYITGTLDENTYIFKPDEDQTYKRIDFGPDFYAAKFVTKSSSNVDLDSLIATAWVSNWNYNFSVPNDGRLGNMSLARELKLVNQGSIEKPVYYINSSYLGFDDYKVTKEGEYSNDSDLIEKENLAGQFYKLDLLFDNLKSTEDKINLYIGDEQYDVNVIIDFLNNKIAVTRSINQDFHFGKEAFEKQRVFDINRENVNDKSILEIYNDKTILEFKFLDGSTFTMLKYPDGVTKEKVKLTSEKESINYKYYQIVQD</sequence>
<evidence type="ECO:0000256" key="3">
    <source>
        <dbReference type="ARBA" id="ARBA00023295"/>
    </source>
</evidence>
<feature type="chain" id="PRO_5026135190" evidence="4">
    <location>
        <begin position="23"/>
        <end position="529"/>
    </location>
</feature>
<dbReference type="InterPro" id="IPR001362">
    <property type="entry name" value="Glyco_hydro_32"/>
</dbReference>
<accession>A0A6I6CB60</accession>
<protein>
    <submittedName>
        <fullName evidence="6">Levanbiose-producing levanase</fullName>
    </submittedName>
</protein>
<evidence type="ECO:0000313" key="6">
    <source>
        <dbReference type="EMBL" id="QGS52175.1"/>
    </source>
</evidence>
<comment type="similarity">
    <text evidence="1">Belongs to the glycosyl hydrolase 32 family.</text>
</comment>
<keyword evidence="3" id="KW-0326">Glycosidase</keyword>
<evidence type="ECO:0000256" key="2">
    <source>
        <dbReference type="ARBA" id="ARBA00022801"/>
    </source>
</evidence>
<dbReference type="Gene3D" id="2.115.10.20">
    <property type="entry name" value="Glycosyl hydrolase domain, family 43"/>
    <property type="match status" value="1"/>
</dbReference>
<organism evidence="6 7">
    <name type="scientific">Spiroplasma tabanidicola</name>
    <dbReference type="NCBI Taxonomy" id="324079"/>
    <lineage>
        <taxon>Bacteria</taxon>
        <taxon>Bacillati</taxon>
        <taxon>Mycoplasmatota</taxon>
        <taxon>Mollicutes</taxon>
        <taxon>Entomoplasmatales</taxon>
        <taxon>Spiroplasmataceae</taxon>
        <taxon>Spiroplasma</taxon>
    </lineage>
</organism>
<dbReference type="InterPro" id="IPR013148">
    <property type="entry name" value="Glyco_hydro_32_N"/>
</dbReference>
<gene>
    <name evidence="6" type="primary">levB</name>
    <name evidence="6" type="ORF">STABA_v1c08190</name>
</gene>
<dbReference type="GO" id="GO:0004575">
    <property type="term" value="F:sucrose alpha-glucosidase activity"/>
    <property type="evidence" value="ECO:0007669"/>
    <property type="project" value="TreeGrafter"/>
</dbReference>
<dbReference type="EMBL" id="CP046276">
    <property type="protein sequence ID" value="QGS52175.1"/>
    <property type="molecule type" value="Genomic_DNA"/>
</dbReference>
<dbReference type="SMART" id="SM00640">
    <property type="entry name" value="Glyco_32"/>
    <property type="match status" value="1"/>
</dbReference>
<dbReference type="GO" id="GO:0005987">
    <property type="term" value="P:sucrose catabolic process"/>
    <property type="evidence" value="ECO:0007669"/>
    <property type="project" value="TreeGrafter"/>
</dbReference>
<dbReference type="AlphaFoldDB" id="A0A6I6CB60"/>
<dbReference type="Pfam" id="PF00251">
    <property type="entry name" value="Glyco_hydro_32N"/>
    <property type="match status" value="1"/>
</dbReference>
<keyword evidence="2" id="KW-0378">Hydrolase</keyword>
<reference evidence="6 7" key="1">
    <citation type="submission" date="2019-11" db="EMBL/GenBank/DDBJ databases">
        <title>Complete genome sequence of Spiroplasma tabanidicola TAUS-1 (DSM 22603).</title>
        <authorList>
            <person name="Huang C.-T."/>
            <person name="Lin Y.-C."/>
            <person name="Kuo C.-H."/>
        </authorList>
    </citation>
    <scope>NUCLEOTIDE SEQUENCE [LARGE SCALE GENOMIC DNA]</scope>
    <source>
        <strain evidence="6 7">TAUS-1</strain>
    </source>
</reference>
<evidence type="ECO:0000256" key="4">
    <source>
        <dbReference type="SAM" id="SignalP"/>
    </source>
</evidence>
<dbReference type="KEGG" id="stab:STABA_v1c08190"/>
<dbReference type="CDD" id="cd18622">
    <property type="entry name" value="GH32_Inu-like"/>
    <property type="match status" value="1"/>
</dbReference>
<dbReference type="Proteomes" id="UP000424468">
    <property type="component" value="Chromosome"/>
</dbReference>